<protein>
    <recommendedName>
        <fullName evidence="3">Core-binding (CB) domain-containing protein</fullName>
    </recommendedName>
</protein>
<dbReference type="GO" id="GO:0015074">
    <property type="term" value="P:DNA integration"/>
    <property type="evidence" value="ECO:0007669"/>
    <property type="project" value="InterPro"/>
</dbReference>
<sequence>MTQRPKKLLVQVRDAIRLKHYAYSTEKTYVYWAKRFVLHHNKRHPLEMGEKEISEFLTYLAVEGNVAASTQNLALSALLFLCREVLRKELDLPPEKSVTTVPCRQGSERSQVEDAA</sequence>
<dbReference type="InterPro" id="IPR044068">
    <property type="entry name" value="CB"/>
</dbReference>
<dbReference type="EMBL" id="BARV01018194">
    <property type="protein sequence ID" value="GAI31435.1"/>
    <property type="molecule type" value="Genomic_DNA"/>
</dbReference>
<accession>X1NXD3</accession>
<dbReference type="PROSITE" id="PS51900">
    <property type="entry name" value="CB"/>
    <property type="match status" value="1"/>
</dbReference>
<reference evidence="4" key="1">
    <citation type="journal article" date="2014" name="Front. Microbiol.">
        <title>High frequency of phylogenetically diverse reductive dehalogenase-homologous genes in deep subseafloor sedimentary metagenomes.</title>
        <authorList>
            <person name="Kawai M."/>
            <person name="Futagami T."/>
            <person name="Toyoda A."/>
            <person name="Takaki Y."/>
            <person name="Nishi S."/>
            <person name="Hori S."/>
            <person name="Arai W."/>
            <person name="Tsubouchi T."/>
            <person name="Morono Y."/>
            <person name="Uchiyama I."/>
            <person name="Ito T."/>
            <person name="Fujiyama A."/>
            <person name="Inagaki F."/>
            <person name="Takami H."/>
        </authorList>
    </citation>
    <scope>NUCLEOTIDE SEQUENCE</scope>
    <source>
        <strain evidence="4">Expedition CK06-06</strain>
    </source>
</reference>
<feature type="region of interest" description="Disordered" evidence="2">
    <location>
        <begin position="96"/>
        <end position="116"/>
    </location>
</feature>
<evidence type="ECO:0000313" key="4">
    <source>
        <dbReference type="EMBL" id="GAI31435.1"/>
    </source>
</evidence>
<dbReference type="Pfam" id="PF13495">
    <property type="entry name" value="Phage_int_SAM_4"/>
    <property type="match status" value="1"/>
</dbReference>
<proteinExistence type="predicted"/>
<dbReference type="GO" id="GO:0003677">
    <property type="term" value="F:DNA binding"/>
    <property type="evidence" value="ECO:0007669"/>
    <property type="project" value="UniProtKB-KW"/>
</dbReference>
<feature type="compositionally biased region" description="Basic and acidic residues" evidence="2">
    <location>
        <begin position="106"/>
        <end position="116"/>
    </location>
</feature>
<evidence type="ECO:0000259" key="3">
    <source>
        <dbReference type="PROSITE" id="PS51900"/>
    </source>
</evidence>
<evidence type="ECO:0000256" key="2">
    <source>
        <dbReference type="SAM" id="MobiDB-lite"/>
    </source>
</evidence>
<dbReference type="InterPro" id="IPR010998">
    <property type="entry name" value="Integrase_recombinase_N"/>
</dbReference>
<dbReference type="AlphaFoldDB" id="X1NXD3"/>
<feature type="domain" description="Core-binding (CB)" evidence="3">
    <location>
        <begin position="1"/>
        <end position="86"/>
    </location>
</feature>
<organism evidence="4">
    <name type="scientific">marine sediment metagenome</name>
    <dbReference type="NCBI Taxonomy" id="412755"/>
    <lineage>
        <taxon>unclassified sequences</taxon>
        <taxon>metagenomes</taxon>
        <taxon>ecological metagenomes</taxon>
    </lineage>
</organism>
<dbReference type="InterPro" id="IPR004107">
    <property type="entry name" value="Integrase_SAM-like_N"/>
</dbReference>
<keyword evidence="1" id="KW-0238">DNA-binding</keyword>
<name>X1NXD3_9ZZZZ</name>
<evidence type="ECO:0000256" key="1">
    <source>
        <dbReference type="ARBA" id="ARBA00023125"/>
    </source>
</evidence>
<gene>
    <name evidence="4" type="ORF">S06H3_30831</name>
</gene>
<dbReference type="Gene3D" id="1.10.150.130">
    <property type="match status" value="1"/>
</dbReference>
<comment type="caution">
    <text evidence="4">The sequence shown here is derived from an EMBL/GenBank/DDBJ whole genome shotgun (WGS) entry which is preliminary data.</text>
</comment>